<comment type="similarity">
    <text evidence="4">Belongs to the metallo-beta-lactamase superfamily. Glyoxalase II family.</text>
</comment>
<protein>
    <recommendedName>
        <fullName evidence="10">Glyoxalase II</fullName>
        <ecNumber evidence="6">3.1.1.29</ecNumber>
        <ecNumber evidence="5">3.1.2.6</ecNumber>
    </recommendedName>
</protein>
<dbReference type="PANTHER" id="PTHR11935:SF94">
    <property type="entry name" value="TENZING NORGAY, ISOFORM C"/>
    <property type="match status" value="1"/>
</dbReference>
<dbReference type="FunFam" id="3.40.1490.10:FF:000002">
    <property type="entry name" value="Peptidyl-tRNA hydrolase 2, mitochondrial"/>
    <property type="match status" value="1"/>
</dbReference>
<comment type="catalytic activity">
    <reaction evidence="12">
        <text>an N-acyl-L-alpha-aminoacyl-tRNA + H2O = an N-acyl-L-amino acid + a tRNA + H(+)</text>
        <dbReference type="Rhea" id="RHEA:54448"/>
        <dbReference type="Rhea" id="RHEA-COMP:10123"/>
        <dbReference type="Rhea" id="RHEA-COMP:13883"/>
        <dbReference type="ChEBI" id="CHEBI:15377"/>
        <dbReference type="ChEBI" id="CHEBI:15378"/>
        <dbReference type="ChEBI" id="CHEBI:59874"/>
        <dbReference type="ChEBI" id="CHEBI:78442"/>
        <dbReference type="ChEBI" id="CHEBI:138191"/>
        <dbReference type="EC" id="3.1.1.29"/>
    </reaction>
</comment>
<proteinExistence type="inferred from homology"/>
<dbReference type="Pfam" id="PF00753">
    <property type="entry name" value="Lactamase_B"/>
    <property type="match status" value="1"/>
</dbReference>
<evidence type="ECO:0000256" key="8">
    <source>
        <dbReference type="ARBA" id="ARBA00022801"/>
    </source>
</evidence>
<evidence type="ECO:0000259" key="13">
    <source>
        <dbReference type="SMART" id="SM00849"/>
    </source>
</evidence>
<evidence type="ECO:0000256" key="9">
    <source>
        <dbReference type="ARBA" id="ARBA00022833"/>
    </source>
</evidence>
<dbReference type="PANTHER" id="PTHR11935">
    <property type="entry name" value="BETA LACTAMASE DOMAIN"/>
    <property type="match status" value="1"/>
</dbReference>
<accession>A0A6G0TPV8</accession>
<evidence type="ECO:0000256" key="5">
    <source>
        <dbReference type="ARBA" id="ARBA00011917"/>
    </source>
</evidence>
<dbReference type="Gene3D" id="3.40.1490.10">
    <property type="entry name" value="Bit1"/>
    <property type="match status" value="1"/>
</dbReference>
<gene>
    <name evidence="14" type="ORF">AGLY_006867</name>
</gene>
<evidence type="ECO:0000256" key="3">
    <source>
        <dbReference type="ARBA" id="ARBA00004963"/>
    </source>
</evidence>
<keyword evidence="9" id="KW-0862">Zinc</keyword>
<evidence type="ECO:0000256" key="1">
    <source>
        <dbReference type="ARBA" id="ARBA00001623"/>
    </source>
</evidence>
<evidence type="ECO:0000256" key="11">
    <source>
        <dbReference type="ARBA" id="ARBA00038050"/>
    </source>
</evidence>
<dbReference type="EMBL" id="VYZN01000020">
    <property type="protein sequence ID" value="KAE9536805.1"/>
    <property type="molecule type" value="Genomic_DNA"/>
</dbReference>
<dbReference type="HAMAP" id="MF_01374">
    <property type="entry name" value="Glyoxalase_2"/>
    <property type="match status" value="1"/>
</dbReference>
<dbReference type="InterPro" id="IPR035680">
    <property type="entry name" value="Clx_II_MBL"/>
</dbReference>
<evidence type="ECO:0000256" key="4">
    <source>
        <dbReference type="ARBA" id="ARBA00006759"/>
    </source>
</evidence>
<name>A0A6G0TPV8_APHGL</name>
<dbReference type="CDD" id="cd07723">
    <property type="entry name" value="hydroxyacylglutathione_hydrolase_MBL-fold"/>
    <property type="match status" value="1"/>
</dbReference>
<dbReference type="Pfam" id="PF16123">
    <property type="entry name" value="HAGH_C"/>
    <property type="match status" value="1"/>
</dbReference>
<dbReference type="GO" id="GO:0046872">
    <property type="term" value="F:metal ion binding"/>
    <property type="evidence" value="ECO:0007669"/>
    <property type="project" value="UniProtKB-KW"/>
</dbReference>
<evidence type="ECO:0000256" key="10">
    <source>
        <dbReference type="ARBA" id="ARBA00031044"/>
    </source>
</evidence>
<evidence type="ECO:0000256" key="12">
    <source>
        <dbReference type="ARBA" id="ARBA00048707"/>
    </source>
</evidence>
<evidence type="ECO:0000256" key="2">
    <source>
        <dbReference type="ARBA" id="ARBA00001947"/>
    </source>
</evidence>
<dbReference type="Proteomes" id="UP000475862">
    <property type="component" value="Unassembled WGS sequence"/>
</dbReference>
<comment type="catalytic activity">
    <reaction evidence="1">
        <text>an S-(2-hydroxyacyl)glutathione + H2O = a 2-hydroxy carboxylate + glutathione + H(+)</text>
        <dbReference type="Rhea" id="RHEA:21864"/>
        <dbReference type="ChEBI" id="CHEBI:15377"/>
        <dbReference type="ChEBI" id="CHEBI:15378"/>
        <dbReference type="ChEBI" id="CHEBI:57925"/>
        <dbReference type="ChEBI" id="CHEBI:58896"/>
        <dbReference type="ChEBI" id="CHEBI:71261"/>
        <dbReference type="EC" id="3.1.2.6"/>
    </reaction>
</comment>
<dbReference type="InterPro" id="IPR023476">
    <property type="entry name" value="Pep_tRNA_hydro_II_dom_sf"/>
</dbReference>
<dbReference type="InterPro" id="IPR017782">
    <property type="entry name" value="Hydroxyacylglutathione_Hdrlase"/>
</dbReference>
<dbReference type="InterPro" id="IPR002833">
    <property type="entry name" value="PTH2"/>
</dbReference>
<evidence type="ECO:0000256" key="7">
    <source>
        <dbReference type="ARBA" id="ARBA00022723"/>
    </source>
</evidence>
<dbReference type="GO" id="GO:0004045">
    <property type="term" value="F:peptidyl-tRNA hydrolase activity"/>
    <property type="evidence" value="ECO:0007669"/>
    <property type="project" value="UniProtKB-EC"/>
</dbReference>
<keyword evidence="15" id="KW-1185">Reference proteome</keyword>
<comment type="similarity">
    <text evidence="11">Belongs to the PTH2 family.</text>
</comment>
<feature type="domain" description="Metallo-beta-lactamase" evidence="13">
    <location>
        <begin position="210"/>
        <end position="401"/>
    </location>
</feature>
<dbReference type="InterPro" id="IPR001279">
    <property type="entry name" value="Metallo-B-lactamas"/>
</dbReference>
<dbReference type="GO" id="GO:0031123">
    <property type="term" value="P:RNA 3'-end processing"/>
    <property type="evidence" value="ECO:0007669"/>
    <property type="project" value="UniProtKB-ARBA"/>
</dbReference>
<comment type="caution">
    <text evidence="14">The sequence shown here is derived from an EMBL/GenBank/DDBJ whole genome shotgun (WGS) entry which is preliminary data.</text>
</comment>
<dbReference type="SUPFAM" id="SSF56281">
    <property type="entry name" value="Metallo-hydrolase/oxidoreductase"/>
    <property type="match status" value="1"/>
</dbReference>
<dbReference type="InterPro" id="IPR036866">
    <property type="entry name" value="RibonucZ/Hydroxyglut_hydro"/>
</dbReference>
<dbReference type="OrthoDB" id="515692at2759"/>
<dbReference type="Pfam" id="PF01981">
    <property type="entry name" value="PTH2"/>
    <property type="match status" value="1"/>
</dbReference>
<evidence type="ECO:0000256" key="6">
    <source>
        <dbReference type="ARBA" id="ARBA00013260"/>
    </source>
</evidence>
<evidence type="ECO:0000313" key="14">
    <source>
        <dbReference type="EMBL" id="KAE9536805.1"/>
    </source>
</evidence>
<organism evidence="14 15">
    <name type="scientific">Aphis glycines</name>
    <name type="common">Soybean aphid</name>
    <dbReference type="NCBI Taxonomy" id="307491"/>
    <lineage>
        <taxon>Eukaryota</taxon>
        <taxon>Metazoa</taxon>
        <taxon>Ecdysozoa</taxon>
        <taxon>Arthropoda</taxon>
        <taxon>Hexapoda</taxon>
        <taxon>Insecta</taxon>
        <taxon>Pterygota</taxon>
        <taxon>Neoptera</taxon>
        <taxon>Paraneoptera</taxon>
        <taxon>Hemiptera</taxon>
        <taxon>Sternorrhyncha</taxon>
        <taxon>Aphidomorpha</taxon>
        <taxon>Aphidoidea</taxon>
        <taxon>Aphididae</taxon>
        <taxon>Aphidini</taxon>
        <taxon>Aphis</taxon>
        <taxon>Aphis</taxon>
    </lineage>
</organism>
<dbReference type="SUPFAM" id="SSF102462">
    <property type="entry name" value="Peptidyl-tRNA hydrolase II"/>
    <property type="match status" value="1"/>
</dbReference>
<dbReference type="GO" id="GO:0004416">
    <property type="term" value="F:hydroxyacylglutathione hydrolase activity"/>
    <property type="evidence" value="ECO:0007669"/>
    <property type="project" value="UniProtKB-EC"/>
</dbReference>
<dbReference type="InterPro" id="IPR032282">
    <property type="entry name" value="HAGH_C"/>
</dbReference>
<dbReference type="NCBIfam" id="TIGR00283">
    <property type="entry name" value="arch_pth2"/>
    <property type="match status" value="1"/>
</dbReference>
<reference evidence="14 15" key="1">
    <citation type="submission" date="2019-08" db="EMBL/GenBank/DDBJ databases">
        <title>The genome of the soybean aphid Biotype 1, its phylome, world population structure and adaptation to the North American continent.</title>
        <authorList>
            <person name="Giordano R."/>
            <person name="Donthu R.K."/>
            <person name="Hernandez A.G."/>
            <person name="Wright C.L."/>
            <person name="Zimin A.V."/>
        </authorList>
    </citation>
    <scope>NUCLEOTIDE SEQUENCE [LARGE SCALE GENOMIC DNA]</scope>
    <source>
        <tissue evidence="14">Whole aphids</tissue>
    </source>
</reference>
<keyword evidence="8" id="KW-0378">Hydrolase</keyword>
<dbReference type="Gene3D" id="3.60.15.10">
    <property type="entry name" value="Ribonuclease Z/Hydroxyacylglutathione hydrolase-like"/>
    <property type="match status" value="2"/>
</dbReference>
<dbReference type="SMART" id="SM00849">
    <property type="entry name" value="Lactamase_B"/>
    <property type="match status" value="1"/>
</dbReference>
<dbReference type="AlphaFoldDB" id="A0A6G0TPV8"/>
<comment type="pathway">
    <text evidence="3">Secondary metabolite metabolism; methylglyoxal degradation; (R)-lactate from methylglyoxal: step 2/2.</text>
</comment>
<keyword evidence="7" id="KW-0479">Metal-binding</keyword>
<dbReference type="EC" id="3.1.1.29" evidence="6"/>
<dbReference type="EC" id="3.1.2.6" evidence="5"/>
<comment type="cofactor">
    <cofactor evidence="2">
        <name>Zn(2+)</name>
        <dbReference type="ChEBI" id="CHEBI:29105"/>
    </cofactor>
</comment>
<dbReference type="GO" id="GO:0019243">
    <property type="term" value="P:methylglyoxal catabolic process to D-lactate via S-lactoyl-glutathione"/>
    <property type="evidence" value="ECO:0007669"/>
    <property type="project" value="InterPro"/>
</dbReference>
<sequence length="484" mass="54039">MHSKRESSQTKDDIDLLDELLNKTNCAHLHYKVQDCIATTKDWRKCQAEVKEFKLCTGVSYGYRNIRPLLSGSLNTLSVHNKLVLVVRNDLGMTKGKIAAQCSHASVECYKAAMQHKPQMAKMWQMTGQRKIVVSINSGKKGLEELSNVAKSYKVLSCIVYDAGATQVKAGTPTVIGNRLVHRSLTTMHSNIITKEFGKFKVQILPALSDNFMYLLIDNSTKEAAIVDPVAPDVVWDAVRKENVKLTTVLTTHHHWDHAGGNKELINSNTNDQLTVIGGDDRIDGLTVMIDTHGIDLQLGTLNIKCLRTPCHTTGHVCYYINEGKDGVVFTGYLTSRKSKVMLTITMSSMTSLFFLYFILGDTLFLGGCGRFFEGTATQMYEALIKILSQLPDNTAVFCGHEYAIQNLKFGLHVEPSNQHILTKLEDIETKRKNNVPSVPSTIGLEKLINPFMRVENESVQKVTETIGDPIKTMKMLRDLKNNL</sequence>
<evidence type="ECO:0000313" key="15">
    <source>
        <dbReference type="Proteomes" id="UP000475862"/>
    </source>
</evidence>